<dbReference type="InterPro" id="IPR003658">
    <property type="entry name" value="Anti-sigma_ant"/>
</dbReference>
<dbReference type="InterPro" id="IPR036513">
    <property type="entry name" value="STAS_dom_sf"/>
</dbReference>
<evidence type="ECO:0000256" key="2">
    <source>
        <dbReference type="RuleBase" id="RU003749"/>
    </source>
</evidence>
<dbReference type="PANTHER" id="PTHR33495:SF2">
    <property type="entry name" value="ANTI-SIGMA FACTOR ANTAGONIST TM_1081-RELATED"/>
    <property type="match status" value="1"/>
</dbReference>
<reference evidence="4" key="2">
    <citation type="journal article" date="2021" name="PeerJ">
        <title>Extensive microbial diversity within the chicken gut microbiome revealed by metagenomics and culture.</title>
        <authorList>
            <person name="Gilroy R."/>
            <person name="Ravi A."/>
            <person name="Getino M."/>
            <person name="Pursley I."/>
            <person name="Horton D.L."/>
            <person name="Alikhan N.F."/>
            <person name="Baker D."/>
            <person name="Gharbi K."/>
            <person name="Hall N."/>
            <person name="Watson M."/>
            <person name="Adriaenssens E.M."/>
            <person name="Foster-Nyarko E."/>
            <person name="Jarju S."/>
            <person name="Secka A."/>
            <person name="Antonio M."/>
            <person name="Oren A."/>
            <person name="Chaudhuri R.R."/>
            <person name="La Ragione R."/>
            <person name="Hildebrand F."/>
            <person name="Pallen M.J."/>
        </authorList>
    </citation>
    <scope>NUCLEOTIDE SEQUENCE</scope>
    <source>
        <strain evidence="4">ChiSjej1B19-7085</strain>
    </source>
</reference>
<accession>A0A9D1DNI7</accession>
<dbReference type="SUPFAM" id="SSF52091">
    <property type="entry name" value="SpoIIaa-like"/>
    <property type="match status" value="1"/>
</dbReference>
<dbReference type="NCBIfam" id="TIGR00377">
    <property type="entry name" value="ant_ant_sig"/>
    <property type="match status" value="1"/>
</dbReference>
<dbReference type="Pfam" id="PF01740">
    <property type="entry name" value="STAS"/>
    <property type="match status" value="1"/>
</dbReference>
<organism evidence="4 5">
    <name type="scientific">Candidatus Gallacutalibacter pullicola</name>
    <dbReference type="NCBI Taxonomy" id="2840830"/>
    <lineage>
        <taxon>Bacteria</taxon>
        <taxon>Bacillati</taxon>
        <taxon>Bacillota</taxon>
        <taxon>Clostridia</taxon>
        <taxon>Eubacteriales</taxon>
        <taxon>Candidatus Gallacutalibacter</taxon>
    </lineage>
</organism>
<evidence type="ECO:0000313" key="4">
    <source>
        <dbReference type="EMBL" id="HIR56135.1"/>
    </source>
</evidence>
<dbReference type="GO" id="GO:0043856">
    <property type="term" value="F:anti-sigma factor antagonist activity"/>
    <property type="evidence" value="ECO:0007669"/>
    <property type="project" value="InterPro"/>
</dbReference>
<comment type="similarity">
    <text evidence="1 2">Belongs to the anti-sigma-factor antagonist family.</text>
</comment>
<comment type="caution">
    <text evidence="4">The sequence shown here is derived from an EMBL/GenBank/DDBJ whole genome shotgun (WGS) entry which is preliminary data.</text>
</comment>
<dbReference type="Proteomes" id="UP000886785">
    <property type="component" value="Unassembled WGS sequence"/>
</dbReference>
<evidence type="ECO:0000259" key="3">
    <source>
        <dbReference type="PROSITE" id="PS50801"/>
    </source>
</evidence>
<feature type="domain" description="STAS" evidence="3">
    <location>
        <begin position="1"/>
        <end position="110"/>
    </location>
</feature>
<gene>
    <name evidence="4" type="ORF">IAA54_00540</name>
</gene>
<reference evidence="4" key="1">
    <citation type="submission" date="2020-10" db="EMBL/GenBank/DDBJ databases">
        <authorList>
            <person name="Gilroy R."/>
        </authorList>
    </citation>
    <scope>NUCLEOTIDE SEQUENCE</scope>
    <source>
        <strain evidence="4">ChiSjej1B19-7085</strain>
    </source>
</reference>
<dbReference type="CDD" id="cd07043">
    <property type="entry name" value="STAS_anti-anti-sigma_factors"/>
    <property type="match status" value="1"/>
</dbReference>
<evidence type="ECO:0000313" key="5">
    <source>
        <dbReference type="Proteomes" id="UP000886785"/>
    </source>
</evidence>
<name>A0A9D1DNI7_9FIRM</name>
<dbReference type="AlphaFoldDB" id="A0A9D1DNI7"/>
<dbReference type="Gene3D" id="3.30.750.24">
    <property type="entry name" value="STAS domain"/>
    <property type="match status" value="1"/>
</dbReference>
<proteinExistence type="inferred from homology"/>
<dbReference type="PROSITE" id="PS50801">
    <property type="entry name" value="STAS"/>
    <property type="match status" value="1"/>
</dbReference>
<dbReference type="EMBL" id="DVHF01000005">
    <property type="protein sequence ID" value="HIR56135.1"/>
    <property type="molecule type" value="Genomic_DNA"/>
</dbReference>
<dbReference type="InterPro" id="IPR002645">
    <property type="entry name" value="STAS_dom"/>
</dbReference>
<protein>
    <recommendedName>
        <fullName evidence="2">Anti-sigma factor antagonist</fullName>
    </recommendedName>
</protein>
<evidence type="ECO:0000256" key="1">
    <source>
        <dbReference type="ARBA" id="ARBA00009013"/>
    </source>
</evidence>
<sequence length="110" mass="12348">MGVRLLLRDGTLTALLSGEIDHHCARGIREEVDRAAEQTKPRRLVLDFSQVQFMDSSGVGLIMGRYKLMQSIGGIVILANLPPKIEKIITLAGIERLARIERNWDHESNQ</sequence>
<dbReference type="PANTHER" id="PTHR33495">
    <property type="entry name" value="ANTI-SIGMA FACTOR ANTAGONIST TM_1081-RELATED-RELATED"/>
    <property type="match status" value="1"/>
</dbReference>